<comment type="caution">
    <text evidence="2">The sequence shown here is derived from an EMBL/GenBank/DDBJ whole genome shotgun (WGS) entry which is preliminary data.</text>
</comment>
<evidence type="ECO:0000313" key="4">
    <source>
        <dbReference type="Proteomes" id="UP000548326"/>
    </source>
</evidence>
<name>A0A841JFG4_9SPHI</name>
<accession>A0A841JFG4</accession>
<dbReference type="EMBL" id="JACHCB010000003">
    <property type="protein sequence ID" value="MBB6109016.1"/>
    <property type="molecule type" value="Genomic_DNA"/>
</dbReference>
<proteinExistence type="predicted"/>
<keyword evidence="3" id="KW-1185">Reference proteome</keyword>
<sequence length="108" mass="11427">MKIEKHAVNHPYKFSIGVNYYNTTSYTCTIELSGPTTHTITVAPGTTGSYGPITPGQYTVGIYTTGPGTYNYRLDGGGSTPTFINNANGHGAVYSINAQTNLTVGITN</sequence>
<reference evidence="3 4" key="1">
    <citation type="submission" date="2020-08" db="EMBL/GenBank/DDBJ databases">
        <title>Genomic Encyclopedia of Type Strains, Phase IV (KMG-V): Genome sequencing to study the core and pangenomes of soil and plant-associated prokaryotes.</title>
        <authorList>
            <person name="Whitman W."/>
        </authorList>
    </citation>
    <scope>NUCLEOTIDE SEQUENCE [LARGE SCALE GENOMIC DNA]</scope>
    <source>
        <strain evidence="1 3">ANJLi2</strain>
        <strain evidence="2 4">MP601</strain>
    </source>
</reference>
<protein>
    <submittedName>
        <fullName evidence="2">Uncharacterized protein</fullName>
    </submittedName>
</protein>
<dbReference type="RefSeq" id="WP_076372354.1">
    <property type="nucleotide sequence ID" value="NZ_FTMG01000003.1"/>
</dbReference>
<gene>
    <name evidence="2" type="ORF">HDF22_001494</name>
    <name evidence="1" type="ORF">HDF23_001759</name>
</gene>
<dbReference type="Proteomes" id="UP000541583">
    <property type="component" value="Unassembled WGS sequence"/>
</dbReference>
<evidence type="ECO:0000313" key="3">
    <source>
        <dbReference type="Proteomes" id="UP000541583"/>
    </source>
</evidence>
<evidence type="ECO:0000313" key="2">
    <source>
        <dbReference type="EMBL" id="MBB6127388.1"/>
    </source>
</evidence>
<organism evidence="2 4">
    <name type="scientific">Mucilaginibacter lappiensis</name>
    <dbReference type="NCBI Taxonomy" id="354630"/>
    <lineage>
        <taxon>Bacteria</taxon>
        <taxon>Pseudomonadati</taxon>
        <taxon>Bacteroidota</taxon>
        <taxon>Sphingobacteriia</taxon>
        <taxon>Sphingobacteriales</taxon>
        <taxon>Sphingobacteriaceae</taxon>
        <taxon>Mucilaginibacter</taxon>
    </lineage>
</organism>
<dbReference type="OrthoDB" id="767464at2"/>
<evidence type="ECO:0000313" key="1">
    <source>
        <dbReference type="EMBL" id="MBB6109016.1"/>
    </source>
</evidence>
<dbReference type="EMBL" id="JACHCA010000003">
    <property type="protein sequence ID" value="MBB6127388.1"/>
    <property type="molecule type" value="Genomic_DNA"/>
</dbReference>
<dbReference type="Proteomes" id="UP000548326">
    <property type="component" value="Unassembled WGS sequence"/>
</dbReference>
<dbReference type="AlphaFoldDB" id="A0A841JFG4"/>